<keyword evidence="7" id="KW-0998">Cell outer membrane</keyword>
<dbReference type="eggNOG" id="COG1538">
    <property type="taxonomic scope" value="Bacteria"/>
</dbReference>
<keyword evidence="4" id="KW-1134">Transmembrane beta strand</keyword>
<dbReference type="PATRIC" id="fig|880071.3.peg.2052"/>
<evidence type="ECO:0000313" key="10">
    <source>
        <dbReference type="Proteomes" id="UP000006054"/>
    </source>
</evidence>
<dbReference type="Gene3D" id="1.20.1600.10">
    <property type="entry name" value="Outer membrane efflux proteins (OEP)"/>
    <property type="match status" value="1"/>
</dbReference>
<dbReference type="AlphaFoldDB" id="I4AKG2"/>
<dbReference type="PANTHER" id="PTHR30026">
    <property type="entry name" value="OUTER MEMBRANE PROTEIN TOLC"/>
    <property type="match status" value="1"/>
</dbReference>
<evidence type="ECO:0000256" key="6">
    <source>
        <dbReference type="ARBA" id="ARBA00023136"/>
    </source>
</evidence>
<keyword evidence="10" id="KW-1185">Reference proteome</keyword>
<dbReference type="GO" id="GO:1990281">
    <property type="term" value="C:efflux pump complex"/>
    <property type="evidence" value="ECO:0007669"/>
    <property type="project" value="TreeGrafter"/>
</dbReference>
<protein>
    <submittedName>
        <fullName evidence="9">Outer membrane protein</fullName>
    </submittedName>
</protein>
<dbReference type="OrthoDB" id="9811587at2"/>
<comment type="subcellular location">
    <subcellularLocation>
        <location evidence="1">Cell outer membrane</location>
    </subcellularLocation>
</comment>
<dbReference type="RefSeq" id="WP_014797894.1">
    <property type="nucleotide sequence ID" value="NC_018018.1"/>
</dbReference>
<evidence type="ECO:0000256" key="7">
    <source>
        <dbReference type="ARBA" id="ARBA00023237"/>
    </source>
</evidence>
<dbReference type="PANTHER" id="PTHR30026:SF20">
    <property type="entry name" value="OUTER MEMBRANE PROTEIN TOLC"/>
    <property type="match status" value="1"/>
</dbReference>
<comment type="similarity">
    <text evidence="2">Belongs to the outer membrane factor (OMF) (TC 1.B.17) family.</text>
</comment>
<dbReference type="Proteomes" id="UP000006054">
    <property type="component" value="Chromosome"/>
</dbReference>
<accession>I4AKG2</accession>
<dbReference type="EMBL" id="CP003345">
    <property type="protein sequence ID" value="AFM04447.1"/>
    <property type="molecule type" value="Genomic_DNA"/>
</dbReference>
<dbReference type="GO" id="GO:0009279">
    <property type="term" value="C:cell outer membrane"/>
    <property type="evidence" value="ECO:0007669"/>
    <property type="project" value="UniProtKB-SubCell"/>
</dbReference>
<keyword evidence="6" id="KW-0472">Membrane</keyword>
<keyword evidence="5" id="KW-0812">Transmembrane</keyword>
<evidence type="ECO:0000313" key="9">
    <source>
        <dbReference type="EMBL" id="AFM04447.1"/>
    </source>
</evidence>
<evidence type="ECO:0000256" key="3">
    <source>
        <dbReference type="ARBA" id="ARBA00022448"/>
    </source>
</evidence>
<proteinExistence type="inferred from homology"/>
<feature type="coiled-coil region" evidence="8">
    <location>
        <begin position="429"/>
        <end position="456"/>
    </location>
</feature>
<dbReference type="Pfam" id="PF02321">
    <property type="entry name" value="OEP"/>
    <property type="match status" value="2"/>
</dbReference>
<dbReference type="GO" id="GO:0015562">
    <property type="term" value="F:efflux transmembrane transporter activity"/>
    <property type="evidence" value="ECO:0007669"/>
    <property type="project" value="InterPro"/>
</dbReference>
<dbReference type="InterPro" id="IPR051906">
    <property type="entry name" value="TolC-like"/>
</dbReference>
<keyword evidence="8" id="KW-0175">Coiled coil</keyword>
<dbReference type="KEGG" id="fli:Fleli_2064"/>
<keyword evidence="3" id="KW-0813">Transport</keyword>
<dbReference type="STRING" id="880071.Fleli_2064"/>
<sequence precursor="true">MKDMQFGKNWRLVLSSFFLSLFFFFLSERTIAQDTNAISSQKWSLDSCINYALRQNIQLKITELGIENSELALKQSKNDRLPNANASISHNYNWGRSLDPFSNSFVSQRIQTNNLSLSSSATLYNGFRLKNTIAQNELQVESDKLNYGQSQNDLMLNIASNYLQIVLNKEITENARRQKTSTQAQYERTGKLVEAGVLPRANLYDLEAQLAADQQQIILGENNLMLAKLQLRQLLQLPPTEDFDIVVPEVGNPSAILDSKNPYQIYQIAETTQPNIKGADVNIEVAKKGIDIAEAGRIPTLSVIAGAGSNYTSNQKTRFDATSASISGVDTIGYILDGAGLPNDYVVSPNVVFGTENFGFFDQLNESFRYNLGLSLQIPIFNRFQVDNGIQRAKIQTQNAQLNSKLVRTQLYQTIEQAYISARAAKASFEASQTRVKALEETVRVMEKRLEAGAANSTEYTVVKNNLSVAQADLLRAKYEFIFRIKVLEFYEGEELKF</sequence>
<evidence type="ECO:0000256" key="1">
    <source>
        <dbReference type="ARBA" id="ARBA00004442"/>
    </source>
</evidence>
<name>I4AKG2_BERLS</name>
<evidence type="ECO:0000256" key="8">
    <source>
        <dbReference type="SAM" id="Coils"/>
    </source>
</evidence>
<organism evidence="9 10">
    <name type="scientific">Bernardetia litoralis (strain ATCC 23117 / DSM 6794 / NBRC 15988 / NCIMB 1366 / Fx l1 / Sio-4)</name>
    <name type="common">Flexibacter litoralis</name>
    <dbReference type="NCBI Taxonomy" id="880071"/>
    <lineage>
        <taxon>Bacteria</taxon>
        <taxon>Pseudomonadati</taxon>
        <taxon>Bacteroidota</taxon>
        <taxon>Cytophagia</taxon>
        <taxon>Cytophagales</taxon>
        <taxon>Bernardetiaceae</taxon>
        <taxon>Bernardetia</taxon>
    </lineage>
</organism>
<evidence type="ECO:0000256" key="4">
    <source>
        <dbReference type="ARBA" id="ARBA00022452"/>
    </source>
</evidence>
<evidence type="ECO:0000256" key="2">
    <source>
        <dbReference type="ARBA" id="ARBA00007613"/>
    </source>
</evidence>
<dbReference type="GO" id="GO:0015288">
    <property type="term" value="F:porin activity"/>
    <property type="evidence" value="ECO:0007669"/>
    <property type="project" value="TreeGrafter"/>
</dbReference>
<dbReference type="HOGENOM" id="CLU_012817_11_2_10"/>
<gene>
    <name evidence="9" type="ordered locus">Fleli_2064</name>
</gene>
<dbReference type="InterPro" id="IPR003423">
    <property type="entry name" value="OMP_efflux"/>
</dbReference>
<evidence type="ECO:0000256" key="5">
    <source>
        <dbReference type="ARBA" id="ARBA00022692"/>
    </source>
</evidence>
<dbReference type="SUPFAM" id="SSF56954">
    <property type="entry name" value="Outer membrane efflux proteins (OEP)"/>
    <property type="match status" value="1"/>
</dbReference>
<reference evidence="10" key="1">
    <citation type="submission" date="2012-06" db="EMBL/GenBank/DDBJ databases">
        <title>The complete genome of Flexibacter litoralis DSM 6794.</title>
        <authorList>
            <person name="Lucas S."/>
            <person name="Copeland A."/>
            <person name="Lapidus A."/>
            <person name="Glavina del Rio T."/>
            <person name="Dalin E."/>
            <person name="Tice H."/>
            <person name="Bruce D."/>
            <person name="Goodwin L."/>
            <person name="Pitluck S."/>
            <person name="Peters L."/>
            <person name="Ovchinnikova G."/>
            <person name="Lu M."/>
            <person name="Kyrpides N."/>
            <person name="Mavromatis K."/>
            <person name="Ivanova N."/>
            <person name="Brettin T."/>
            <person name="Detter J.C."/>
            <person name="Han C."/>
            <person name="Larimer F."/>
            <person name="Land M."/>
            <person name="Hauser L."/>
            <person name="Markowitz V."/>
            <person name="Cheng J.-F."/>
            <person name="Hugenholtz P."/>
            <person name="Woyke T."/>
            <person name="Wu D."/>
            <person name="Spring S."/>
            <person name="Lang E."/>
            <person name="Kopitz M."/>
            <person name="Brambilla E."/>
            <person name="Klenk H.-P."/>
            <person name="Eisen J.A."/>
        </authorList>
    </citation>
    <scope>NUCLEOTIDE SEQUENCE [LARGE SCALE GENOMIC DNA]</scope>
    <source>
        <strain evidence="10">ATCC 23117 / DSM 6794 / NBRC 15988 / NCIMB 1366 / Sio-4</strain>
    </source>
</reference>